<dbReference type="Proteomes" id="UP001374584">
    <property type="component" value="Unassembled WGS sequence"/>
</dbReference>
<protein>
    <submittedName>
        <fullName evidence="1">Uncharacterized protein</fullName>
    </submittedName>
</protein>
<proteinExistence type="predicted"/>
<organism evidence="1 2">
    <name type="scientific">Phaseolus coccineus</name>
    <name type="common">Scarlet runner bean</name>
    <name type="synonym">Phaseolus multiflorus</name>
    <dbReference type="NCBI Taxonomy" id="3886"/>
    <lineage>
        <taxon>Eukaryota</taxon>
        <taxon>Viridiplantae</taxon>
        <taxon>Streptophyta</taxon>
        <taxon>Embryophyta</taxon>
        <taxon>Tracheophyta</taxon>
        <taxon>Spermatophyta</taxon>
        <taxon>Magnoliopsida</taxon>
        <taxon>eudicotyledons</taxon>
        <taxon>Gunneridae</taxon>
        <taxon>Pentapetalae</taxon>
        <taxon>rosids</taxon>
        <taxon>fabids</taxon>
        <taxon>Fabales</taxon>
        <taxon>Fabaceae</taxon>
        <taxon>Papilionoideae</taxon>
        <taxon>50 kb inversion clade</taxon>
        <taxon>NPAAA clade</taxon>
        <taxon>indigoferoid/millettioid clade</taxon>
        <taxon>Phaseoleae</taxon>
        <taxon>Phaseolus</taxon>
    </lineage>
</organism>
<dbReference type="AlphaFoldDB" id="A0AAN9P2T0"/>
<sequence length="88" mass="10507">MASSVTCEPKEVAFDVGMIEFREKWRKMEVGRVFRGWHRCRQCFLNLFGRKGGEGFKAEIECPGEKMLFVKKWREMKAIDEREESEKR</sequence>
<reference evidence="1 2" key="1">
    <citation type="submission" date="2024-01" db="EMBL/GenBank/DDBJ databases">
        <title>The genomes of 5 underutilized Papilionoideae crops provide insights into root nodulation and disease resistanc.</title>
        <authorList>
            <person name="Jiang F."/>
        </authorList>
    </citation>
    <scope>NUCLEOTIDE SEQUENCE [LARGE SCALE GENOMIC DNA]</scope>
    <source>
        <strain evidence="1">JINMINGXINNONG_FW02</strain>
        <tissue evidence="1">Leaves</tissue>
    </source>
</reference>
<keyword evidence="2" id="KW-1185">Reference proteome</keyword>
<name>A0AAN9P2T0_PHACN</name>
<comment type="caution">
    <text evidence="1">The sequence shown here is derived from an EMBL/GenBank/DDBJ whole genome shotgun (WGS) entry which is preliminary data.</text>
</comment>
<evidence type="ECO:0000313" key="2">
    <source>
        <dbReference type="Proteomes" id="UP001374584"/>
    </source>
</evidence>
<dbReference type="EMBL" id="JAYMYR010000001">
    <property type="protein sequence ID" value="KAK7381907.1"/>
    <property type="molecule type" value="Genomic_DNA"/>
</dbReference>
<gene>
    <name evidence="1" type="ORF">VNO80_00456</name>
</gene>
<accession>A0AAN9P2T0</accession>
<evidence type="ECO:0000313" key="1">
    <source>
        <dbReference type="EMBL" id="KAK7381907.1"/>
    </source>
</evidence>